<evidence type="ECO:0000313" key="2">
    <source>
        <dbReference type="Proteomes" id="UP000225626"/>
    </source>
</evidence>
<sequence length="45" mass="5332">MSDKVKIQQELRRLRTLYLELRTKNPKEAAKIAAKIHELNDELVK</sequence>
<reference evidence="1 2" key="1">
    <citation type="submission" date="2017-06" db="EMBL/GenBank/DDBJ databases">
        <authorList>
            <person name="Meridew S.N."/>
            <person name="Morgan R.E."/>
            <person name="Moussa A.T."/>
            <person name="Shahid S.H."/>
            <person name="Bhuiyan S."/>
            <person name="Nayek S."/>
            <person name="Suri N."/>
            <person name="Kim T."/>
            <person name="Layton S.R."/>
            <person name="Hughes L.E."/>
            <person name="Garlena R.A."/>
            <person name="Russell D.A."/>
            <person name="Pope W.H."/>
            <person name="Jacobs-Sera D."/>
            <person name="Hendrix R.W."/>
            <person name="Hatfull G.F."/>
        </authorList>
    </citation>
    <scope>NUCLEOTIDE SEQUENCE [LARGE SCALE GENOMIC DNA]</scope>
</reference>
<gene>
    <name evidence="1" type="ORF">SEA_NOOTNOOT_26</name>
</gene>
<protein>
    <submittedName>
        <fullName evidence="1">Uncharacterized protein</fullName>
    </submittedName>
</protein>
<accession>A0A222Z0L1</accession>
<dbReference type="EMBL" id="MF347636">
    <property type="protein sequence ID" value="ASR77296.1"/>
    <property type="molecule type" value="Genomic_DNA"/>
</dbReference>
<name>A0A222Z0L1_9CAUD</name>
<keyword evidence="2" id="KW-1185">Reference proteome</keyword>
<dbReference type="Proteomes" id="UP000225626">
    <property type="component" value="Segment"/>
</dbReference>
<organism evidence="1 2">
    <name type="scientific">Streptomyces phage NootNoot</name>
    <dbReference type="NCBI Taxonomy" id="2023992"/>
    <lineage>
        <taxon>Viruses</taxon>
        <taxon>Duplodnaviria</taxon>
        <taxon>Heunggongvirae</taxon>
        <taxon>Uroviricota</taxon>
        <taxon>Caudoviricetes</taxon>
        <taxon>Stanwilliamsviridae</taxon>
        <taxon>Boydwoodruffvirinae</taxon>
        <taxon>Samistivirus</taxon>
        <taxon>Samistivirus nootnoot</taxon>
    </lineage>
</organism>
<evidence type="ECO:0000313" key="1">
    <source>
        <dbReference type="EMBL" id="ASR77296.1"/>
    </source>
</evidence>
<proteinExistence type="predicted"/>